<dbReference type="Pfam" id="PF07727">
    <property type="entry name" value="RVT_2"/>
    <property type="match status" value="1"/>
</dbReference>
<feature type="compositionally biased region" description="Polar residues" evidence="1">
    <location>
        <begin position="24"/>
        <end position="36"/>
    </location>
</feature>
<dbReference type="Proteomes" id="UP001633002">
    <property type="component" value="Unassembled WGS sequence"/>
</dbReference>
<organism evidence="3 4">
    <name type="scientific">Riccia sorocarpa</name>
    <dbReference type="NCBI Taxonomy" id="122646"/>
    <lineage>
        <taxon>Eukaryota</taxon>
        <taxon>Viridiplantae</taxon>
        <taxon>Streptophyta</taxon>
        <taxon>Embryophyta</taxon>
        <taxon>Marchantiophyta</taxon>
        <taxon>Marchantiopsida</taxon>
        <taxon>Marchantiidae</taxon>
        <taxon>Marchantiales</taxon>
        <taxon>Ricciaceae</taxon>
        <taxon>Riccia</taxon>
    </lineage>
</organism>
<keyword evidence="4" id="KW-1185">Reference proteome</keyword>
<dbReference type="EMBL" id="JBJQOH010000006">
    <property type="protein sequence ID" value="KAL3683513.1"/>
    <property type="molecule type" value="Genomic_DNA"/>
</dbReference>
<gene>
    <name evidence="3" type="ORF">R1sor_001535</name>
</gene>
<proteinExistence type="predicted"/>
<dbReference type="InterPro" id="IPR013103">
    <property type="entry name" value="RVT_2"/>
</dbReference>
<feature type="compositionally biased region" description="Basic and acidic residues" evidence="1">
    <location>
        <begin position="37"/>
        <end position="51"/>
    </location>
</feature>
<accession>A0ABD3GX35</accession>
<reference evidence="3 4" key="1">
    <citation type="submission" date="2024-09" db="EMBL/GenBank/DDBJ databases">
        <title>Chromosome-scale assembly of Riccia sorocarpa.</title>
        <authorList>
            <person name="Paukszto L."/>
        </authorList>
    </citation>
    <scope>NUCLEOTIDE SEQUENCE [LARGE SCALE GENOMIC DNA]</scope>
    <source>
        <strain evidence="3">LP-2024</strain>
        <tissue evidence="3">Aerial parts of the thallus</tissue>
    </source>
</reference>
<feature type="compositionally biased region" description="Polar residues" evidence="1">
    <location>
        <begin position="1"/>
        <end position="16"/>
    </location>
</feature>
<feature type="region of interest" description="Disordered" evidence="1">
    <location>
        <begin position="1"/>
        <end position="79"/>
    </location>
</feature>
<evidence type="ECO:0000313" key="3">
    <source>
        <dbReference type="EMBL" id="KAL3683513.1"/>
    </source>
</evidence>
<name>A0ABD3GX35_9MARC</name>
<feature type="domain" description="Reverse transcriptase Ty1/copia-type" evidence="2">
    <location>
        <begin position="120"/>
        <end position="227"/>
    </location>
</feature>
<evidence type="ECO:0000259" key="2">
    <source>
        <dbReference type="Pfam" id="PF07727"/>
    </source>
</evidence>
<sequence length="244" mass="27820">MQKNPTSNTPGAQTLATPLPTQPVPTSTSAGRNTDSAAEHRWLEDTSHVETDLQVYHRRHTPGPNPRRSERERKTPSRLGDYYTLFAETESLEPRTYTEAMETSMWRRAIQKEIEAIESNQTWFHTELPTGKRSITAKWVFRLKTSPDASIAPIAKARLVARGFQQRIGVDFDETYAPVVRWTTLRILITLAARRNWTLVQLDVKSAFLNGDLDEEVFLQIPEGFRVKFLALREKLGLVSLTSL</sequence>
<protein>
    <recommendedName>
        <fullName evidence="2">Reverse transcriptase Ty1/copia-type domain-containing protein</fullName>
    </recommendedName>
</protein>
<evidence type="ECO:0000256" key="1">
    <source>
        <dbReference type="SAM" id="MobiDB-lite"/>
    </source>
</evidence>
<evidence type="ECO:0000313" key="4">
    <source>
        <dbReference type="Proteomes" id="UP001633002"/>
    </source>
</evidence>
<comment type="caution">
    <text evidence="3">The sequence shown here is derived from an EMBL/GenBank/DDBJ whole genome shotgun (WGS) entry which is preliminary data.</text>
</comment>
<dbReference type="AlphaFoldDB" id="A0ABD3GX35"/>